<dbReference type="GO" id="GO:0005524">
    <property type="term" value="F:ATP binding"/>
    <property type="evidence" value="ECO:0007669"/>
    <property type="project" value="UniProtKB-KW"/>
</dbReference>
<dbReference type="InterPro" id="IPR011529">
    <property type="entry name" value="Glu_5kinase"/>
</dbReference>
<dbReference type="Pfam" id="PF01472">
    <property type="entry name" value="PUA"/>
    <property type="match status" value="1"/>
</dbReference>
<dbReference type="GO" id="GO:0005829">
    <property type="term" value="C:cytosol"/>
    <property type="evidence" value="ECO:0007669"/>
    <property type="project" value="TreeGrafter"/>
</dbReference>
<dbReference type="Proteomes" id="UP000613177">
    <property type="component" value="Unassembled WGS sequence"/>
</dbReference>
<keyword evidence="5" id="KW-0547">Nucleotide-binding</keyword>
<dbReference type="InterPro" id="IPR002478">
    <property type="entry name" value="PUA"/>
</dbReference>
<dbReference type="HAMAP" id="MF_00456">
    <property type="entry name" value="ProB"/>
    <property type="match status" value="1"/>
</dbReference>
<dbReference type="InterPro" id="IPR001048">
    <property type="entry name" value="Asp/Glu/Uridylate_kinase"/>
</dbReference>
<dbReference type="InterPro" id="IPR036393">
    <property type="entry name" value="AceGlu_kinase-like_sf"/>
</dbReference>
<dbReference type="PIRSF" id="PIRSF000729">
    <property type="entry name" value="GK"/>
    <property type="match status" value="1"/>
</dbReference>
<evidence type="ECO:0000256" key="4">
    <source>
        <dbReference type="ARBA" id="ARBA00022679"/>
    </source>
</evidence>
<dbReference type="Gene3D" id="3.40.1160.10">
    <property type="entry name" value="Acetylglutamate kinase-like"/>
    <property type="match status" value="2"/>
</dbReference>
<sequence>MCSKTSESSKLSFFFIPFHIFYPFSFLFCISEKKKKKKMLHKNQYNTHRTNKSSLTIVVKIGTSSICNELTHFPLLSNLSGLVEAVLHLRSQGHRVVLVTSAAVGTGLRRLNMAEKPSKLAARQAVAAVGQGRLMALYDDLFGQFGQPVAQILLTKNDLADRSQYLNAVNCLEELLDMGVVPIVNENDTISTQGIRFGDNDTLSAVMAGMIKADYLFLLTDVDCLYTDNPRTNPEAKPVLVCDDMVKLREQVSVSSMGSSLGTGGMATKLIAADLAIAAGVITIITNGSKPKNIFEIIEADRLDATEGKHPLHTRFTAKDNPLLDRKWWIQYGLHTAGSVFVDEGAAKAMLTPRIKSSLFAAGIVDVQGSFVAQQAVQIIYRKKKGDSVEDIVIGKGIVNYSSIEISRIKRCRSTEIPNILGYVDSDCVIHRDNLVRTAQDV</sequence>
<evidence type="ECO:0000256" key="6">
    <source>
        <dbReference type="ARBA" id="ARBA00022777"/>
    </source>
</evidence>
<dbReference type="PRINTS" id="PR00474">
    <property type="entry name" value="GLU5KINASE"/>
</dbReference>
<keyword evidence="3" id="KW-0641">Proline biosynthesis</keyword>
<feature type="domain" description="PUA" evidence="9">
    <location>
        <begin position="338"/>
        <end position="430"/>
    </location>
</feature>
<evidence type="ECO:0000256" key="8">
    <source>
        <dbReference type="SAM" id="Phobius"/>
    </source>
</evidence>
<gene>
    <name evidence="10" type="ORF">INT48_009802</name>
</gene>
<organism evidence="10 11">
    <name type="scientific">Thamnidium elegans</name>
    <dbReference type="NCBI Taxonomy" id="101142"/>
    <lineage>
        <taxon>Eukaryota</taxon>
        <taxon>Fungi</taxon>
        <taxon>Fungi incertae sedis</taxon>
        <taxon>Mucoromycota</taxon>
        <taxon>Mucoromycotina</taxon>
        <taxon>Mucoromycetes</taxon>
        <taxon>Mucorales</taxon>
        <taxon>Mucorineae</taxon>
        <taxon>Mucoraceae</taxon>
        <taxon>Thamnidium</taxon>
    </lineage>
</organism>
<dbReference type="InterPro" id="IPR019797">
    <property type="entry name" value="Glutamate_5-kinase_CS"/>
</dbReference>
<evidence type="ECO:0000256" key="7">
    <source>
        <dbReference type="ARBA" id="ARBA00022840"/>
    </source>
</evidence>
<evidence type="ECO:0000256" key="2">
    <source>
        <dbReference type="ARBA" id="ARBA00022605"/>
    </source>
</evidence>
<keyword evidence="11" id="KW-1185">Reference proteome</keyword>
<evidence type="ECO:0000256" key="3">
    <source>
        <dbReference type="ARBA" id="ARBA00022650"/>
    </source>
</evidence>
<dbReference type="SMART" id="SM00359">
    <property type="entry name" value="PUA"/>
    <property type="match status" value="1"/>
</dbReference>
<accession>A0A8H7SQH0</accession>
<dbReference type="GO" id="GO:1901607">
    <property type="term" value="P:alpha-amino acid biosynthetic process"/>
    <property type="evidence" value="ECO:0007669"/>
    <property type="project" value="UniProtKB-ARBA"/>
</dbReference>
<dbReference type="InterPro" id="IPR036974">
    <property type="entry name" value="PUA_sf"/>
</dbReference>
<dbReference type="Pfam" id="PF00696">
    <property type="entry name" value="AA_kinase"/>
    <property type="match status" value="1"/>
</dbReference>
<dbReference type="CDD" id="cd21157">
    <property type="entry name" value="PUA_G5K"/>
    <property type="match status" value="1"/>
</dbReference>
<name>A0A8H7SQH0_9FUNG</name>
<dbReference type="InterPro" id="IPR015947">
    <property type="entry name" value="PUA-like_sf"/>
</dbReference>
<keyword evidence="1" id="KW-0963">Cytoplasm</keyword>
<keyword evidence="8" id="KW-0472">Membrane</keyword>
<protein>
    <recommendedName>
        <fullName evidence="9">PUA domain-containing protein</fullName>
    </recommendedName>
</protein>
<dbReference type="SUPFAM" id="SSF53633">
    <property type="entry name" value="Carbamate kinase-like"/>
    <property type="match status" value="1"/>
</dbReference>
<keyword evidence="4" id="KW-0808">Transferase</keyword>
<dbReference type="Gene3D" id="2.30.130.10">
    <property type="entry name" value="PUA domain"/>
    <property type="match status" value="1"/>
</dbReference>
<keyword evidence="8" id="KW-0812">Transmembrane</keyword>
<evidence type="ECO:0000256" key="1">
    <source>
        <dbReference type="ARBA" id="ARBA00022490"/>
    </source>
</evidence>
<dbReference type="PANTHER" id="PTHR43654">
    <property type="entry name" value="GLUTAMATE 5-KINASE"/>
    <property type="match status" value="1"/>
</dbReference>
<evidence type="ECO:0000259" key="9">
    <source>
        <dbReference type="SMART" id="SM00359"/>
    </source>
</evidence>
<dbReference type="AlphaFoldDB" id="A0A8H7SQH0"/>
<dbReference type="InterPro" id="IPR041739">
    <property type="entry name" value="G5K_ProB"/>
</dbReference>
<dbReference type="PROSITE" id="PS50890">
    <property type="entry name" value="PUA"/>
    <property type="match status" value="1"/>
</dbReference>
<dbReference type="PROSITE" id="PS00902">
    <property type="entry name" value="GLUTAMATE_5_KINASE"/>
    <property type="match status" value="1"/>
</dbReference>
<dbReference type="InterPro" id="IPR001057">
    <property type="entry name" value="Glu/AcGlu_kinase"/>
</dbReference>
<dbReference type="InterPro" id="IPR005715">
    <property type="entry name" value="Glu_5kinase/COase_Synthase"/>
</dbReference>
<keyword evidence="2" id="KW-0028">Amino-acid biosynthesis</keyword>
<dbReference type="EMBL" id="JAEPRE010000106">
    <property type="protein sequence ID" value="KAG2232593.1"/>
    <property type="molecule type" value="Genomic_DNA"/>
</dbReference>
<comment type="caution">
    <text evidence="10">The sequence shown here is derived from an EMBL/GenBank/DDBJ whole genome shotgun (WGS) entry which is preliminary data.</text>
</comment>
<keyword evidence="8" id="KW-1133">Transmembrane helix</keyword>
<evidence type="ECO:0000313" key="10">
    <source>
        <dbReference type="EMBL" id="KAG2232593.1"/>
    </source>
</evidence>
<dbReference type="CDD" id="cd04242">
    <property type="entry name" value="AAK_G5K_ProB"/>
    <property type="match status" value="1"/>
</dbReference>
<dbReference type="FunFam" id="3.40.1160.10:FF:000018">
    <property type="entry name" value="Glutamate 5-kinase"/>
    <property type="match status" value="1"/>
</dbReference>
<dbReference type="GO" id="GO:0003723">
    <property type="term" value="F:RNA binding"/>
    <property type="evidence" value="ECO:0007669"/>
    <property type="project" value="InterPro"/>
</dbReference>
<dbReference type="SUPFAM" id="SSF88697">
    <property type="entry name" value="PUA domain-like"/>
    <property type="match status" value="1"/>
</dbReference>
<dbReference type="NCBIfam" id="TIGR01027">
    <property type="entry name" value="proB"/>
    <property type="match status" value="1"/>
</dbReference>
<dbReference type="GO" id="GO:0004349">
    <property type="term" value="F:glutamate 5-kinase activity"/>
    <property type="evidence" value="ECO:0007669"/>
    <property type="project" value="InterPro"/>
</dbReference>
<feature type="transmembrane region" description="Helical" evidence="8">
    <location>
        <begin position="12"/>
        <end position="30"/>
    </location>
</feature>
<evidence type="ECO:0000256" key="5">
    <source>
        <dbReference type="ARBA" id="ARBA00022741"/>
    </source>
</evidence>
<evidence type="ECO:0000313" key="11">
    <source>
        <dbReference type="Proteomes" id="UP000613177"/>
    </source>
</evidence>
<keyword evidence="7" id="KW-0067">ATP-binding</keyword>
<keyword evidence="6" id="KW-0418">Kinase</keyword>
<proteinExistence type="inferred from homology"/>
<reference evidence="10" key="1">
    <citation type="submission" date="2021-01" db="EMBL/GenBank/DDBJ databases">
        <title>Metabolic potential, ecology and presence of endohyphal bacteria is reflected in genomic diversity of Mucoromycotina.</title>
        <authorList>
            <person name="Muszewska A."/>
            <person name="Okrasinska A."/>
            <person name="Steczkiewicz K."/>
            <person name="Drgas O."/>
            <person name="Orlowska M."/>
            <person name="Perlinska-Lenart U."/>
            <person name="Aleksandrzak-Piekarczyk T."/>
            <person name="Szatraj K."/>
            <person name="Zielenkiewicz U."/>
            <person name="Pilsyk S."/>
            <person name="Malc E."/>
            <person name="Mieczkowski P."/>
            <person name="Kruszewska J.S."/>
            <person name="Biernat P."/>
            <person name="Pawlowska J."/>
        </authorList>
    </citation>
    <scope>NUCLEOTIDE SEQUENCE</scope>
    <source>
        <strain evidence="10">WA0000018081</strain>
    </source>
</reference>
<dbReference type="PANTHER" id="PTHR43654:SF3">
    <property type="entry name" value="GLUTAMATE 5-KINASE"/>
    <property type="match status" value="1"/>
</dbReference>